<dbReference type="RefSeq" id="WP_127696140.1">
    <property type="nucleotide sequence ID" value="NZ_SACQ01000013.1"/>
</dbReference>
<proteinExistence type="predicted"/>
<keyword evidence="2" id="KW-1185">Reference proteome</keyword>
<evidence type="ECO:0008006" key="3">
    <source>
        <dbReference type="Google" id="ProtNLM"/>
    </source>
</evidence>
<protein>
    <recommendedName>
        <fullName evidence="3">Glycosyltransferase</fullName>
    </recommendedName>
</protein>
<dbReference type="EMBL" id="SACQ01000013">
    <property type="protein sequence ID" value="RVU29221.1"/>
    <property type="molecule type" value="Genomic_DNA"/>
</dbReference>
<accession>A0A437Q410</accession>
<dbReference type="SUPFAM" id="SSF53756">
    <property type="entry name" value="UDP-Glycosyltransferase/glycogen phosphorylase"/>
    <property type="match status" value="1"/>
</dbReference>
<evidence type="ECO:0000313" key="2">
    <source>
        <dbReference type="Proteomes" id="UP000282818"/>
    </source>
</evidence>
<dbReference type="Pfam" id="PF13528">
    <property type="entry name" value="Glyco_trans_1_3"/>
    <property type="match status" value="2"/>
</dbReference>
<dbReference type="Gene3D" id="3.40.50.2000">
    <property type="entry name" value="Glycogen Phosphorylase B"/>
    <property type="match status" value="1"/>
</dbReference>
<comment type="caution">
    <text evidence="1">The sequence shown here is derived from an EMBL/GenBank/DDBJ whole genome shotgun (WGS) entry which is preliminary data.</text>
</comment>
<sequence>MRVLYGVQATGNGHITRARVMAPALVAAGVEVDYLFSGRPADQFFDMECFGHFETRKGLTFKLADGGRVNLLDTLVSNDIWQFRRDTRALDLTDYDLVITDFEPISAWAAKQQGVRSIGLAHQYAFLNPLPDGGYSKLLKPGIKLFAPVDLAVGVHWDAFGGNNIPPLIAEPSFEPSDNERDILVYLPFEQKATLERLFAFFPTHRFHVFCRCDAVQPCANVTYHPLSRQSFEQHMAHSGGVISNCGFGLASEALQYGKKLLSLPMSGQWEQQSNAKILSELGLATVVSSWDIDTLGVWLAQPSSAPMAFNQSAGVVAQWIANGAKEPVVDMVDRIWPGDALKVSGLQ</sequence>
<organism evidence="1 2">
    <name type="scientific">Neptunomonas marina</name>
    <dbReference type="NCBI Taxonomy" id="1815562"/>
    <lineage>
        <taxon>Bacteria</taxon>
        <taxon>Pseudomonadati</taxon>
        <taxon>Pseudomonadota</taxon>
        <taxon>Gammaproteobacteria</taxon>
        <taxon>Oceanospirillales</taxon>
        <taxon>Oceanospirillaceae</taxon>
        <taxon>Neptunomonas</taxon>
    </lineage>
</organism>
<reference evidence="1 2" key="1">
    <citation type="submission" date="2019-01" db="EMBL/GenBank/DDBJ databases">
        <authorList>
            <person name="Chen W.-M."/>
        </authorList>
    </citation>
    <scope>NUCLEOTIDE SEQUENCE [LARGE SCALE GENOMIC DNA]</scope>
    <source>
        <strain evidence="1 2">HPM-16</strain>
    </source>
</reference>
<gene>
    <name evidence="1" type="ORF">EOE65_17485</name>
</gene>
<dbReference type="AlphaFoldDB" id="A0A437Q410"/>
<dbReference type="Proteomes" id="UP000282818">
    <property type="component" value="Unassembled WGS sequence"/>
</dbReference>
<name>A0A437Q410_9GAMM</name>
<evidence type="ECO:0000313" key="1">
    <source>
        <dbReference type="EMBL" id="RVU29221.1"/>
    </source>
</evidence>